<reference evidence="3 4" key="1">
    <citation type="submission" date="2019-08" db="EMBL/GenBank/DDBJ databases">
        <title>In-depth cultivation of the pig gut microbiome towards novel bacterial diversity and tailored functional studies.</title>
        <authorList>
            <person name="Wylensek D."/>
            <person name="Hitch T.C.A."/>
            <person name="Clavel T."/>
        </authorList>
    </citation>
    <scope>NUCLEOTIDE SEQUENCE [LARGE SCALE GENOMIC DNA]</scope>
    <source>
        <strain evidence="3 4">WCA-693-APC-MOT-I</strain>
    </source>
</reference>
<dbReference type="InterPro" id="IPR032812">
    <property type="entry name" value="SbsA_Ig"/>
</dbReference>
<protein>
    <recommendedName>
        <fullName evidence="2">SbsA Ig-like domain-containing protein</fullName>
    </recommendedName>
</protein>
<dbReference type="AlphaFoldDB" id="A0A6L5XYW5"/>
<comment type="caution">
    <text evidence="3">The sequence shown here is derived from an EMBL/GenBank/DDBJ whole genome shotgun (WGS) entry which is preliminary data.</text>
</comment>
<keyword evidence="1" id="KW-0732">Signal</keyword>
<proteinExistence type="predicted"/>
<feature type="domain" description="SbsA Ig-like" evidence="2">
    <location>
        <begin position="32"/>
        <end position="111"/>
    </location>
</feature>
<organism evidence="3 4">
    <name type="scientific">Velocimicrobium porci</name>
    <dbReference type="NCBI Taxonomy" id="2606634"/>
    <lineage>
        <taxon>Bacteria</taxon>
        <taxon>Bacillati</taxon>
        <taxon>Bacillota</taxon>
        <taxon>Clostridia</taxon>
        <taxon>Lachnospirales</taxon>
        <taxon>Lachnospiraceae</taxon>
        <taxon>Velocimicrobium</taxon>
    </lineage>
</organism>
<dbReference type="RefSeq" id="WP_154517870.1">
    <property type="nucleotide sequence ID" value="NZ_VUMT01000005.1"/>
</dbReference>
<dbReference type="Pfam" id="PF13205">
    <property type="entry name" value="Big_5"/>
    <property type="match status" value="1"/>
</dbReference>
<evidence type="ECO:0000259" key="2">
    <source>
        <dbReference type="Pfam" id="PF13205"/>
    </source>
</evidence>
<gene>
    <name evidence="3" type="ORF">FYJ58_04475</name>
</gene>
<name>A0A6L5XYW5_9FIRM</name>
<dbReference type="InterPro" id="IPR014755">
    <property type="entry name" value="Cu-Rt/internalin_Ig-like"/>
</dbReference>
<dbReference type="EMBL" id="VUMT01000005">
    <property type="protein sequence ID" value="MSS63133.1"/>
    <property type="molecule type" value="Genomic_DNA"/>
</dbReference>
<sequence>MANYVDIESVSSGMENKVRQDLKFRTGKFVWRVKFNVPLDPKTVNNVNLYVTSANQSPLLTEIRYDTLNNTIEIEPLEAYAQHESYILNITTDVKSKGGQNLKAPVRLQFKID</sequence>
<dbReference type="Proteomes" id="UP000482209">
    <property type="component" value="Unassembled WGS sequence"/>
</dbReference>
<dbReference type="Gene3D" id="2.60.40.1220">
    <property type="match status" value="1"/>
</dbReference>
<accession>A0A6L5XYW5</accession>
<keyword evidence="4" id="KW-1185">Reference proteome</keyword>
<evidence type="ECO:0000313" key="4">
    <source>
        <dbReference type="Proteomes" id="UP000482209"/>
    </source>
</evidence>
<evidence type="ECO:0000256" key="1">
    <source>
        <dbReference type="ARBA" id="ARBA00022729"/>
    </source>
</evidence>
<evidence type="ECO:0000313" key="3">
    <source>
        <dbReference type="EMBL" id="MSS63133.1"/>
    </source>
</evidence>